<sequence>MTQDCPTVFKLSNQAIGFKNQPIFSNLSLMIKQGEKVAIVGTSGSGKSTLLNYLYQCRSVDVAYCPQKSMLVDTLSVYHNIYMGILNQHGFFYNVINLIRPFPEHKTRVEQLTRRLGLTGLLFKSIDKLSGGQQQRCAIGRALYQRLPIFIGDEPFSGLDPKQSVELLKAIKEQHQTVVVALHNKEMALNQFDRIIGIKDGAIAFDTPATEVSSEQLELIYHRIEHSE</sequence>
<dbReference type="GO" id="GO:0005524">
    <property type="term" value="F:ATP binding"/>
    <property type="evidence" value="ECO:0007669"/>
    <property type="project" value="UniProtKB-KW"/>
</dbReference>
<dbReference type="SUPFAM" id="SSF52540">
    <property type="entry name" value="P-loop containing nucleoside triphosphate hydrolases"/>
    <property type="match status" value="1"/>
</dbReference>
<comment type="similarity">
    <text evidence="1">Belongs to the ABC transporter superfamily.</text>
</comment>
<keyword evidence="7" id="KW-1185">Reference proteome</keyword>
<dbReference type="InterPro" id="IPR003593">
    <property type="entry name" value="AAA+_ATPase"/>
</dbReference>
<evidence type="ECO:0000313" key="7">
    <source>
        <dbReference type="Proteomes" id="UP000197068"/>
    </source>
</evidence>
<evidence type="ECO:0000313" key="6">
    <source>
        <dbReference type="EMBL" id="GAW95971.1"/>
    </source>
</evidence>
<dbReference type="PANTHER" id="PTHR42734:SF6">
    <property type="entry name" value="MOLYBDATE IMPORT ATP-BINDING PROTEIN MOLC"/>
    <property type="match status" value="1"/>
</dbReference>
<dbReference type="PANTHER" id="PTHR42734">
    <property type="entry name" value="METAL TRANSPORT SYSTEM ATP-BINDING PROTEIN TM_0124-RELATED"/>
    <property type="match status" value="1"/>
</dbReference>
<protein>
    <submittedName>
        <fullName evidence="6">Phosphonates import ATP-binding protein PhnC 1</fullName>
    </submittedName>
</protein>
<dbReference type="InterPro" id="IPR003439">
    <property type="entry name" value="ABC_transporter-like_ATP-bd"/>
</dbReference>
<dbReference type="Gene3D" id="3.40.50.300">
    <property type="entry name" value="P-loop containing nucleotide triphosphate hydrolases"/>
    <property type="match status" value="1"/>
</dbReference>
<gene>
    <name evidence="6" type="primary">phnC1</name>
    <name evidence="6" type="ORF">MTCD1_01577</name>
</gene>
<keyword evidence="2" id="KW-0813">Transport</keyword>
<dbReference type="PROSITE" id="PS50893">
    <property type="entry name" value="ABC_TRANSPORTER_2"/>
    <property type="match status" value="1"/>
</dbReference>
<dbReference type="Pfam" id="PF00005">
    <property type="entry name" value="ABC_tran"/>
    <property type="match status" value="1"/>
</dbReference>
<dbReference type="Proteomes" id="UP000197068">
    <property type="component" value="Unassembled WGS sequence"/>
</dbReference>
<keyword evidence="3" id="KW-0547">Nucleotide-binding</keyword>
<dbReference type="InterPro" id="IPR050153">
    <property type="entry name" value="Metal_Ion_Import_ABC"/>
</dbReference>
<evidence type="ECO:0000256" key="3">
    <source>
        <dbReference type="ARBA" id="ARBA00022741"/>
    </source>
</evidence>
<dbReference type="EMBL" id="BDQM01000010">
    <property type="protein sequence ID" value="GAW95971.1"/>
    <property type="molecule type" value="Genomic_DNA"/>
</dbReference>
<reference evidence="6 7" key="1">
    <citation type="submission" date="2017-06" db="EMBL/GenBank/DDBJ databases">
        <title>Whole Genome Sequences of Colwellia marinimaniae MTCD1.</title>
        <authorList>
            <person name="Kusumoto H."/>
            <person name="Inoue M."/>
            <person name="Tanikawa K."/>
            <person name="Maeji H."/>
            <person name="Cameron J.H."/>
            <person name="Bartlett D.H."/>
        </authorList>
    </citation>
    <scope>NUCLEOTIDE SEQUENCE [LARGE SCALE GENOMIC DNA]</scope>
    <source>
        <strain evidence="6 7">MTCD1</strain>
    </source>
</reference>
<dbReference type="InterPro" id="IPR027417">
    <property type="entry name" value="P-loop_NTPase"/>
</dbReference>
<evidence type="ECO:0000256" key="2">
    <source>
        <dbReference type="ARBA" id="ARBA00022448"/>
    </source>
</evidence>
<evidence type="ECO:0000256" key="1">
    <source>
        <dbReference type="ARBA" id="ARBA00005417"/>
    </source>
</evidence>
<dbReference type="SMART" id="SM00382">
    <property type="entry name" value="AAA"/>
    <property type="match status" value="1"/>
</dbReference>
<dbReference type="RefSeq" id="WP_057181469.1">
    <property type="nucleotide sequence ID" value="NZ_BDQM01000010.1"/>
</dbReference>
<accession>A0ABQ0MUC8</accession>
<evidence type="ECO:0000256" key="4">
    <source>
        <dbReference type="ARBA" id="ARBA00022840"/>
    </source>
</evidence>
<organism evidence="6 7">
    <name type="scientific">Colwellia marinimaniae</name>
    <dbReference type="NCBI Taxonomy" id="1513592"/>
    <lineage>
        <taxon>Bacteria</taxon>
        <taxon>Pseudomonadati</taxon>
        <taxon>Pseudomonadota</taxon>
        <taxon>Gammaproteobacteria</taxon>
        <taxon>Alteromonadales</taxon>
        <taxon>Colwelliaceae</taxon>
        <taxon>Colwellia</taxon>
    </lineage>
</organism>
<comment type="caution">
    <text evidence="6">The sequence shown here is derived from an EMBL/GenBank/DDBJ whole genome shotgun (WGS) entry which is preliminary data.</text>
</comment>
<proteinExistence type="inferred from homology"/>
<evidence type="ECO:0000259" key="5">
    <source>
        <dbReference type="PROSITE" id="PS50893"/>
    </source>
</evidence>
<name>A0ABQ0MUC8_9GAMM</name>
<feature type="domain" description="ABC transporter" evidence="5">
    <location>
        <begin position="9"/>
        <end position="225"/>
    </location>
</feature>
<keyword evidence="4 6" id="KW-0067">ATP-binding</keyword>